<sequence length="692" mass="74804">MNWSLTFAPLIPLPILAVLAAVGILAIAPLLVRRTRGALLRLLALAALVAALAGPVLLEEQRQSLPTIVAMVVDKTASQSLSDRTALTDAMRAELAKRFGELRNIELRTVEVGGTSGGVPVDGTELFKAVQTELADVAPERIGAVVMLTDGQVHDVPANPSETLGSAPLHALISGRANEIDRQLAIRSAPRFGIVGEKQVIDYTVIDSGTNSSAPVKVTISRDGEPIATEMVIPGADNRFEIEIAHAGQNIYEFEAEPLAGELTPVNNRAAAVVDGIRENLRVLLVSGEPHAGERIWRNLLKSDASVDLVHFTILRPPEKQDGTPIDELSLIAFPTRELFSVKINQFDLIIFDRYAQQGVLPILYFDNIARYVRDGGALLVASGPDYASDSSLYTTPLAEVLPAAPTGRVIEKPFTPEVTDLGKRHPVTRGLEGGDTTPPHWSRWFRQVETDKPTGEVIMKGADGDPLLVLQREDKGRVALLLSDQVWLWARGYEGGGPHVDLLRRLAHWLMKEPDLEEEALRASANGGMLRIERQTMQDTVAPVTTISPSGKRSTVTLNADGPGRFRADLAASEIGLWRVEDGEHRAFALVGPANPREFQDVRSTLDKLQPVAEASGGQIARMADADGKLDAPRVVPVHSGRAVSGRDWIGVRMTEASLLTGVDRIPLFSGFLGLAILLGLAAATWYREGR</sequence>
<dbReference type="STRING" id="1122133.SAMN02745157_1737"/>
<reference evidence="2 3" key="1">
    <citation type="submission" date="2016-11" db="EMBL/GenBank/DDBJ databases">
        <authorList>
            <person name="Jaros S."/>
            <person name="Januszkiewicz K."/>
            <person name="Wedrychowicz H."/>
        </authorList>
    </citation>
    <scope>NUCLEOTIDE SEQUENCE [LARGE SCALE GENOMIC DNA]</scope>
    <source>
        <strain evidence="2 3">DSM 19436</strain>
    </source>
</reference>
<dbReference type="AlphaFoldDB" id="A0A1M4Z7J1"/>
<keyword evidence="1" id="KW-0472">Membrane</keyword>
<evidence type="ECO:0000313" key="3">
    <source>
        <dbReference type="Proteomes" id="UP000184485"/>
    </source>
</evidence>
<feature type="transmembrane region" description="Helical" evidence="1">
    <location>
        <begin position="669"/>
        <end position="688"/>
    </location>
</feature>
<proteinExistence type="predicted"/>
<organism evidence="2 3">
    <name type="scientific">Kaistia soli DSM 19436</name>
    <dbReference type="NCBI Taxonomy" id="1122133"/>
    <lineage>
        <taxon>Bacteria</taxon>
        <taxon>Pseudomonadati</taxon>
        <taxon>Pseudomonadota</taxon>
        <taxon>Alphaproteobacteria</taxon>
        <taxon>Hyphomicrobiales</taxon>
        <taxon>Kaistiaceae</taxon>
        <taxon>Kaistia</taxon>
    </lineage>
</organism>
<dbReference type="PANTHER" id="PTHR37947:SF1">
    <property type="entry name" value="BLL2462 PROTEIN"/>
    <property type="match status" value="1"/>
</dbReference>
<dbReference type="Proteomes" id="UP000184485">
    <property type="component" value="Unassembled WGS sequence"/>
</dbReference>
<dbReference type="PANTHER" id="PTHR37947">
    <property type="entry name" value="BLL2462 PROTEIN"/>
    <property type="match status" value="1"/>
</dbReference>
<feature type="transmembrane region" description="Helical" evidence="1">
    <location>
        <begin position="39"/>
        <end position="58"/>
    </location>
</feature>
<evidence type="ECO:0008006" key="4">
    <source>
        <dbReference type="Google" id="ProtNLM"/>
    </source>
</evidence>
<feature type="transmembrane region" description="Helical" evidence="1">
    <location>
        <begin position="12"/>
        <end position="32"/>
    </location>
</feature>
<dbReference type="InterPro" id="IPR029062">
    <property type="entry name" value="Class_I_gatase-like"/>
</dbReference>
<dbReference type="Gene3D" id="3.40.50.880">
    <property type="match status" value="1"/>
</dbReference>
<evidence type="ECO:0000256" key="1">
    <source>
        <dbReference type="SAM" id="Phobius"/>
    </source>
</evidence>
<dbReference type="RefSeq" id="WP_073052256.1">
    <property type="nucleotide sequence ID" value="NZ_FQUP01000001.1"/>
</dbReference>
<protein>
    <recommendedName>
        <fullName evidence="4">Glutamine amidotransferase</fullName>
    </recommendedName>
</protein>
<dbReference type="SUPFAM" id="SSF52317">
    <property type="entry name" value="Class I glutamine amidotransferase-like"/>
    <property type="match status" value="1"/>
</dbReference>
<dbReference type="EMBL" id="FQUP01000001">
    <property type="protein sequence ID" value="SHF13965.1"/>
    <property type="molecule type" value="Genomic_DNA"/>
</dbReference>
<accession>A0A1M4Z7J1</accession>
<name>A0A1M4Z7J1_9HYPH</name>
<keyword evidence="1" id="KW-0812">Transmembrane</keyword>
<keyword evidence="3" id="KW-1185">Reference proteome</keyword>
<gene>
    <name evidence="2" type="ORF">SAMN02745157_1737</name>
</gene>
<evidence type="ECO:0000313" key="2">
    <source>
        <dbReference type="EMBL" id="SHF13965.1"/>
    </source>
</evidence>
<keyword evidence="1" id="KW-1133">Transmembrane helix</keyword>
<dbReference type="OrthoDB" id="9769144at2"/>